<accession>A0A0E0A6N7</accession>
<dbReference type="GO" id="GO:0140662">
    <property type="term" value="F:ATP-dependent protein folding chaperone"/>
    <property type="evidence" value="ECO:0007669"/>
    <property type="project" value="InterPro"/>
</dbReference>
<evidence type="ECO:0000256" key="1">
    <source>
        <dbReference type="ARBA" id="ARBA00022741"/>
    </source>
</evidence>
<keyword evidence="5" id="KW-1185">Reference proteome</keyword>
<protein>
    <submittedName>
        <fullName evidence="4">Uncharacterized protein</fullName>
    </submittedName>
</protein>
<dbReference type="SUPFAM" id="SSF53067">
    <property type="entry name" value="Actin-like ATPase domain"/>
    <property type="match status" value="2"/>
</dbReference>
<dbReference type="InterPro" id="IPR013126">
    <property type="entry name" value="Hsp_70_fam"/>
</dbReference>
<dbReference type="HOGENOM" id="CLU_005965_0_3_1"/>
<evidence type="ECO:0000313" key="5">
    <source>
        <dbReference type="Proteomes" id="UP000026961"/>
    </source>
</evidence>
<dbReference type="eggNOG" id="KOG0100">
    <property type="taxonomic scope" value="Eukaryota"/>
</dbReference>
<dbReference type="Gene3D" id="3.90.640.10">
    <property type="entry name" value="Actin, Chain A, domain 4"/>
    <property type="match status" value="1"/>
</dbReference>
<keyword evidence="2 3" id="KW-0067">ATP-binding</keyword>
<dbReference type="GO" id="GO:0005524">
    <property type="term" value="F:ATP binding"/>
    <property type="evidence" value="ECO:0007669"/>
    <property type="project" value="UniProtKB-KW"/>
</dbReference>
<dbReference type="Gene3D" id="3.30.420.40">
    <property type="match status" value="2"/>
</dbReference>
<evidence type="ECO:0000256" key="2">
    <source>
        <dbReference type="ARBA" id="ARBA00022840"/>
    </source>
</evidence>
<dbReference type="STRING" id="40148.A0A0E0A6N7"/>
<dbReference type="InterPro" id="IPR043129">
    <property type="entry name" value="ATPase_NBD"/>
</dbReference>
<keyword evidence="1 3" id="KW-0547">Nucleotide-binding</keyword>
<dbReference type="PRINTS" id="PR00301">
    <property type="entry name" value="HEATSHOCK70"/>
</dbReference>
<reference evidence="4" key="1">
    <citation type="submission" date="2015-04" db="UniProtKB">
        <authorList>
            <consortium name="EnsemblPlants"/>
        </authorList>
    </citation>
    <scope>IDENTIFICATION</scope>
</reference>
<dbReference type="Pfam" id="PF00012">
    <property type="entry name" value="HSP70"/>
    <property type="match status" value="1"/>
</dbReference>
<sequence>MGRRRLLLSDLLLLLLIAIAFLPLAAVAGAAAAIAIPRAAPAFGVETGWPPEHCLRCFAPPDAPFILGAAAAIHLGNTNSCIAGYDDDDAPLGAKRSYYQFCIPSWVALAHDNGTVISGEAAMNRAALSPSTAVSAFMRLLHRRQFPLPSPKFVLGLPDQLGVEDDVVKREIELVPYKFTKMLGWVSVQLDTDAEFSVDHLAGILISHLKHTAEAHLGRHINNAVITLPSRLSYSADGRQVLSSAAKEYSGFRAVKVVDEHIAAAAAYGHHTKQGDRKAILVFHLGGRTSHATIFKFVDGTARLIATRAHHFLGGKIDQCPASFLNTSDDFTARIVDHMVEHIKEQHGRDVRQEEKAMVRLRVACEHAKKALSEQQETLVQMDSLLDDGAVFSATLTRAKFEELNHDLLDRAMALVKEVVVTTGGVEVVDEVLVVGGSARIPKVRQLVRDYFNGNGRHPNSRGCKGPVDVEPEPGDAVLHGAALLSRPLPVSQGPAAAAAEARSIDFDHWFRRRHLISLV</sequence>
<dbReference type="EnsemblPlants" id="OGLUM06G07560.1">
    <property type="protein sequence ID" value="OGLUM06G07560.1"/>
    <property type="gene ID" value="OGLUM06G07560"/>
</dbReference>
<proteinExistence type="inferred from homology"/>
<dbReference type="Gramene" id="OGLUM06G07560.1">
    <property type="protein sequence ID" value="OGLUM06G07560.1"/>
    <property type="gene ID" value="OGLUM06G07560"/>
</dbReference>
<name>A0A0E0A6N7_9ORYZ</name>
<evidence type="ECO:0000256" key="3">
    <source>
        <dbReference type="RuleBase" id="RU003322"/>
    </source>
</evidence>
<dbReference type="Proteomes" id="UP000026961">
    <property type="component" value="Chromosome 6"/>
</dbReference>
<dbReference type="FunFam" id="3.90.640.10:FF:000030">
    <property type="entry name" value="Heat shock protein HSP70"/>
    <property type="match status" value="1"/>
</dbReference>
<reference evidence="4" key="2">
    <citation type="submission" date="2018-05" db="EMBL/GenBank/DDBJ databases">
        <title>OgluRS3 (Oryza glumaepatula Reference Sequence Version 3).</title>
        <authorList>
            <person name="Zhang J."/>
            <person name="Kudrna D."/>
            <person name="Lee S."/>
            <person name="Talag J."/>
            <person name="Welchert J."/>
            <person name="Wing R.A."/>
        </authorList>
    </citation>
    <scope>NUCLEOTIDE SEQUENCE [LARGE SCALE GENOMIC DNA]</scope>
</reference>
<dbReference type="AlphaFoldDB" id="A0A0E0A6N7"/>
<dbReference type="Gene3D" id="3.30.30.30">
    <property type="match status" value="1"/>
</dbReference>
<evidence type="ECO:0000313" key="4">
    <source>
        <dbReference type="EnsemblPlants" id="OGLUM06G07560.1"/>
    </source>
</evidence>
<dbReference type="PANTHER" id="PTHR19375">
    <property type="entry name" value="HEAT SHOCK PROTEIN 70KDA"/>
    <property type="match status" value="1"/>
</dbReference>
<organism evidence="4">
    <name type="scientific">Oryza glumipatula</name>
    <dbReference type="NCBI Taxonomy" id="40148"/>
    <lineage>
        <taxon>Eukaryota</taxon>
        <taxon>Viridiplantae</taxon>
        <taxon>Streptophyta</taxon>
        <taxon>Embryophyta</taxon>
        <taxon>Tracheophyta</taxon>
        <taxon>Spermatophyta</taxon>
        <taxon>Magnoliopsida</taxon>
        <taxon>Liliopsida</taxon>
        <taxon>Poales</taxon>
        <taxon>Poaceae</taxon>
        <taxon>BOP clade</taxon>
        <taxon>Oryzoideae</taxon>
        <taxon>Oryzeae</taxon>
        <taxon>Oryzinae</taxon>
        <taxon>Oryza</taxon>
    </lineage>
</organism>
<comment type="similarity">
    <text evidence="3">Belongs to the heat shock protein 70 family.</text>
</comment>